<evidence type="ECO:0000256" key="4">
    <source>
        <dbReference type="PIRNR" id="PIRNR015894"/>
    </source>
</evidence>
<dbReference type="GO" id="GO:0006355">
    <property type="term" value="P:regulation of DNA-templated transcription"/>
    <property type="evidence" value="ECO:0007669"/>
    <property type="project" value="TreeGrafter"/>
</dbReference>
<dbReference type="PANTHER" id="PTHR10738">
    <property type="entry name" value="PROTEIN ARGININE N-METHYLTRANSFERASE 5"/>
    <property type="match status" value="1"/>
</dbReference>
<feature type="domain" description="PRMT5 oligomerisation" evidence="11">
    <location>
        <begin position="589"/>
        <end position="753"/>
    </location>
</feature>
<dbReference type="Gene3D" id="3.20.20.150">
    <property type="entry name" value="Divalent-metal-dependent TIM barrel enzymes"/>
    <property type="match status" value="1"/>
</dbReference>
<dbReference type="InterPro" id="IPR029063">
    <property type="entry name" value="SAM-dependent_MTases_sf"/>
</dbReference>
<dbReference type="OMA" id="KIDNTRC"/>
<dbReference type="GO" id="GO:0005634">
    <property type="term" value="C:nucleus"/>
    <property type="evidence" value="ECO:0007669"/>
    <property type="project" value="TreeGrafter"/>
</dbReference>
<name>A0A5A8C5L4_CAFRO</name>
<dbReference type="Pfam" id="PF05185">
    <property type="entry name" value="PRMT5"/>
    <property type="match status" value="1"/>
</dbReference>
<dbReference type="InterPro" id="IPR035247">
    <property type="entry name" value="PRMT5_TIM"/>
</dbReference>
<dbReference type="PIRSF" id="PIRSF015894">
    <property type="entry name" value="Skb1_MeTrfase"/>
    <property type="match status" value="1"/>
</dbReference>
<dbReference type="Pfam" id="PF17285">
    <property type="entry name" value="PRMT5_TIM"/>
    <property type="match status" value="2"/>
</dbReference>
<feature type="domain" description="PRMT5 arginine-N-methyltransferase" evidence="9">
    <location>
        <begin position="424"/>
        <end position="586"/>
    </location>
</feature>
<keyword evidence="3 4" id="KW-0949">S-adenosyl-L-methionine</keyword>
<dbReference type="InterPro" id="IPR035248">
    <property type="entry name" value="PRMT5_C"/>
</dbReference>
<keyword evidence="1 4" id="KW-0489">Methyltransferase</keyword>
<evidence type="ECO:0000256" key="1">
    <source>
        <dbReference type="ARBA" id="ARBA00022603"/>
    </source>
</evidence>
<dbReference type="SUPFAM" id="SSF53335">
    <property type="entry name" value="S-adenosyl-L-methionine-dependent methyltransferases"/>
    <property type="match status" value="1"/>
</dbReference>
<evidence type="ECO:0000259" key="9">
    <source>
        <dbReference type="Pfam" id="PF05185"/>
    </source>
</evidence>
<gene>
    <name evidence="13" type="ORF">FNF28_01086</name>
    <name evidence="12" type="ORF">FNF29_07063</name>
</gene>
<keyword evidence="2 4" id="KW-0808">Transferase</keyword>
<dbReference type="FunFam" id="2.70.160.11:FF:000003">
    <property type="entry name" value="Protein arginine N-methyltransferase 5"/>
    <property type="match status" value="1"/>
</dbReference>
<evidence type="ECO:0000313" key="13">
    <source>
        <dbReference type="EMBL" id="KAA0171081.1"/>
    </source>
</evidence>
<dbReference type="InterPro" id="IPR035075">
    <property type="entry name" value="PRMT5"/>
</dbReference>
<evidence type="ECO:0000313" key="15">
    <source>
        <dbReference type="Proteomes" id="UP000324907"/>
    </source>
</evidence>
<evidence type="ECO:0000256" key="3">
    <source>
        <dbReference type="ARBA" id="ARBA00022691"/>
    </source>
</evidence>
<dbReference type="GO" id="GO:0005829">
    <property type="term" value="C:cytosol"/>
    <property type="evidence" value="ECO:0007669"/>
    <property type="project" value="TreeGrafter"/>
</dbReference>
<protein>
    <recommendedName>
        <fullName evidence="4">Protein arginine N-methyltransferase</fullName>
    </recommendedName>
</protein>
<reference evidence="14 15" key="1">
    <citation type="submission" date="2019-07" db="EMBL/GenBank/DDBJ databases">
        <title>Genomes of Cafeteria roenbergensis.</title>
        <authorList>
            <person name="Fischer M.G."/>
            <person name="Hackl T."/>
            <person name="Roman M."/>
        </authorList>
    </citation>
    <scope>NUCLEOTIDE SEQUENCE [LARGE SCALE GENOMIC DNA]</scope>
    <source>
        <strain evidence="12 14">BVI</strain>
        <strain evidence="13 15">RCC970-E3</strain>
    </source>
</reference>
<dbReference type="Proteomes" id="UP000324907">
    <property type="component" value="Unassembled WGS sequence"/>
</dbReference>
<dbReference type="Pfam" id="PF17286">
    <property type="entry name" value="PRMT5_C"/>
    <property type="match status" value="1"/>
</dbReference>
<dbReference type="InterPro" id="IPR025799">
    <property type="entry name" value="Arg_MeTrfase"/>
</dbReference>
<dbReference type="PANTHER" id="PTHR10738:SF0">
    <property type="entry name" value="PROTEIN ARGININE N-METHYLTRANSFERASE 5"/>
    <property type="match status" value="1"/>
</dbReference>
<dbReference type="Gene3D" id="2.70.160.11">
    <property type="entry name" value="Hnrnp arginine n-methyltransferase1"/>
    <property type="match status" value="1"/>
</dbReference>
<feature type="site" description="Critical for specifying symmetric addition of methyl groups" evidence="7">
    <location>
        <position position="454"/>
    </location>
</feature>
<evidence type="ECO:0000313" key="12">
    <source>
        <dbReference type="EMBL" id="KAA0147849.1"/>
    </source>
</evidence>
<keyword evidence="14" id="KW-1185">Reference proteome</keyword>
<feature type="domain" description="PRMT5 TIM barrel" evidence="10">
    <location>
        <begin position="301"/>
        <end position="416"/>
    </location>
</feature>
<dbReference type="Proteomes" id="UP000323011">
    <property type="component" value="Unassembled WGS sequence"/>
</dbReference>
<dbReference type="AlphaFoldDB" id="A0A5A8C5L4"/>
<dbReference type="PROSITE" id="PS51678">
    <property type="entry name" value="SAM_MT_PRMT"/>
    <property type="match status" value="1"/>
</dbReference>
<dbReference type="EMBL" id="VLTN01000060">
    <property type="protein sequence ID" value="KAA0147849.1"/>
    <property type="molecule type" value="Genomic_DNA"/>
</dbReference>
<feature type="region of interest" description="Disordered" evidence="8">
    <location>
        <begin position="258"/>
        <end position="278"/>
    </location>
</feature>
<feature type="active site" description="Proton donor/acceptor" evidence="5">
    <location>
        <position position="566"/>
    </location>
</feature>
<evidence type="ECO:0000259" key="11">
    <source>
        <dbReference type="Pfam" id="PF17286"/>
    </source>
</evidence>
<feature type="domain" description="PRMT5 TIM barrel" evidence="10">
    <location>
        <begin position="30"/>
        <end position="149"/>
    </location>
</feature>
<dbReference type="GO" id="GO:0032259">
    <property type="term" value="P:methylation"/>
    <property type="evidence" value="ECO:0007669"/>
    <property type="project" value="UniProtKB-KW"/>
</dbReference>
<feature type="binding site" evidence="6">
    <location>
        <begin position="541"/>
        <end position="542"/>
    </location>
    <ligand>
        <name>S-adenosyl-L-methionine</name>
        <dbReference type="ChEBI" id="CHEBI:59789"/>
    </ligand>
</feature>
<dbReference type="Gene3D" id="3.40.50.150">
    <property type="entry name" value="Vaccinia Virus protein VP39"/>
    <property type="match status" value="1"/>
</dbReference>
<proteinExistence type="inferred from homology"/>
<evidence type="ECO:0000256" key="5">
    <source>
        <dbReference type="PIRSR" id="PIRSR015894-1"/>
    </source>
</evidence>
<evidence type="ECO:0000259" key="10">
    <source>
        <dbReference type="Pfam" id="PF17285"/>
    </source>
</evidence>
<feature type="compositionally biased region" description="Low complexity" evidence="8">
    <location>
        <begin position="258"/>
        <end position="268"/>
    </location>
</feature>
<evidence type="ECO:0000256" key="7">
    <source>
        <dbReference type="PIRSR" id="PIRSR015894-3"/>
    </source>
</evidence>
<feature type="binding site" evidence="6">
    <location>
        <begin position="460"/>
        <end position="461"/>
    </location>
    <ligand>
        <name>S-adenosyl-L-methionine</name>
        <dbReference type="ChEBI" id="CHEBI:59789"/>
    </ligand>
</feature>
<feature type="binding site" evidence="6">
    <location>
        <position position="514"/>
    </location>
    <ligand>
        <name>S-adenosyl-L-methionine</name>
        <dbReference type="ChEBI" id="CHEBI:59789"/>
    </ligand>
</feature>
<evidence type="ECO:0000256" key="8">
    <source>
        <dbReference type="SAM" id="MobiDB-lite"/>
    </source>
</evidence>
<dbReference type="InterPro" id="IPR007857">
    <property type="entry name" value="Arg_MeTrfase_PRMT5"/>
</dbReference>
<comment type="similarity">
    <text evidence="4">Belongs to the class I-like SAM-binding methyltransferase superfamily.</text>
</comment>
<dbReference type="GO" id="GO:0016274">
    <property type="term" value="F:protein-arginine N-methyltransferase activity"/>
    <property type="evidence" value="ECO:0007669"/>
    <property type="project" value="InterPro"/>
</dbReference>
<feature type="binding site" evidence="6">
    <location>
        <position position="451"/>
    </location>
    <ligand>
        <name>S-adenosyl-L-methionine</name>
        <dbReference type="ChEBI" id="CHEBI:59789"/>
    </ligand>
</feature>
<sequence>MASKSLVAGIDCHCVPDLPDAIGDAVGESFEFVLAPLFHPRMHRDTAGVSDKREGPATRSDMVLDSSAWSTSVVGKASPWLDLDSPCEAIRRDSEACLKQEVAWASHLGVPAVCVRLPARPGCANLARALNAVVQQSDYIHFWVRVPVTWECAGTDAGPGADVAGAAGAAAAPRVATDAAGLAAVHTASREGATQEATTVAESLAAIASSASAQPAVALAPGACIVVPPALPEPSTGAVPLATNAPAAAASSRSAASSASSASSGADSHPVVTLPRTGAPATPVAAAAAAAASAPICPRRPATDPWEAWNTLRALTGFNPQVSACLELTRELPSPAHIRRWLGEPVKALVIPTWVFVTNRRGFSVLPRAHQAVVQSFMRHKAQIVVTGRPGGVPDGNGISTTVYAPYLEYLSHLASKLPEFTDKDDFEEPYYDYLQAPLQPLMDNLESSTYETFERDPIKYELYGEAVRRALLDRPADSETVLMVVGAGRGPLVRRSLAAAAASGRTLRVYAVEKNPNAVITLRNLVREQGWTNVTIVSHDMRTWEAPEKADILVSELLGSFGDNELSPECLDGAQKFLKEGGISIPASYTSFAAPVMSSKLWNEVKGYKEATSFETGYVVRMHNFTELATPQPCHSFVHPNRTAGKIDNSRYSANRFTAASSAVVHGFGGYFECVLYKDVVMSINPATHSEGMFSWFPIFFPIKQPFYVSEGDTIELHLWRRDSSTKVWYEWAFTAPEVTEIHNPGGRSYWIGL</sequence>
<feature type="active site" description="Proton donor/acceptor" evidence="5">
    <location>
        <position position="557"/>
    </location>
</feature>
<evidence type="ECO:0000256" key="2">
    <source>
        <dbReference type="ARBA" id="ARBA00022679"/>
    </source>
</evidence>
<accession>A0A5A8C5L4</accession>
<organism evidence="12 14">
    <name type="scientific">Cafeteria roenbergensis</name>
    <name type="common">Marine flagellate</name>
    <dbReference type="NCBI Taxonomy" id="33653"/>
    <lineage>
        <taxon>Eukaryota</taxon>
        <taxon>Sar</taxon>
        <taxon>Stramenopiles</taxon>
        <taxon>Bigyra</taxon>
        <taxon>Opalozoa</taxon>
        <taxon>Bicosoecida</taxon>
        <taxon>Cafeteriaceae</taxon>
        <taxon>Cafeteria</taxon>
    </lineage>
</organism>
<comment type="caution">
    <text evidence="12">The sequence shown here is derived from an EMBL/GenBank/DDBJ whole genome shotgun (WGS) entry which is preliminary data.</text>
</comment>
<dbReference type="EMBL" id="VLTL01000009">
    <property type="protein sequence ID" value="KAA0171081.1"/>
    <property type="molecule type" value="Genomic_DNA"/>
</dbReference>
<evidence type="ECO:0000256" key="6">
    <source>
        <dbReference type="PIRSR" id="PIRSR015894-2"/>
    </source>
</evidence>
<evidence type="ECO:0000313" key="14">
    <source>
        <dbReference type="Proteomes" id="UP000323011"/>
    </source>
</evidence>